<evidence type="ECO:0000313" key="1">
    <source>
        <dbReference type="EMBL" id="KNE73268.1"/>
    </source>
</evidence>
<gene>
    <name evidence="1" type="ORF">AMAG_20733</name>
</gene>
<dbReference type="EMBL" id="GG745393">
    <property type="protein sequence ID" value="KNE73268.1"/>
    <property type="molecule type" value="Genomic_DNA"/>
</dbReference>
<name>A0A0L0TEH4_ALLM3</name>
<keyword evidence="2" id="KW-1185">Reference proteome</keyword>
<dbReference type="AlphaFoldDB" id="A0A0L0TEH4"/>
<feature type="non-terminal residue" evidence="1">
    <location>
        <position position="73"/>
    </location>
</feature>
<proteinExistence type="predicted"/>
<sequence length="73" mass="8218">MHHGADLNVTELRVVLPKWPETLDKLIQLRAELQDPKLLCFNLCEGTEIDGYPGETIIRDLEKHGFLFTGAAS</sequence>
<accession>A0A0L0TEH4</accession>
<dbReference type="Proteomes" id="UP000054350">
    <property type="component" value="Unassembled WGS sequence"/>
</dbReference>
<dbReference type="VEuPathDB" id="FungiDB:AMAG_20733"/>
<protein>
    <submittedName>
        <fullName evidence="1">Uncharacterized protein</fullName>
    </submittedName>
</protein>
<reference evidence="2" key="2">
    <citation type="submission" date="2009-11" db="EMBL/GenBank/DDBJ databases">
        <title>The Genome Sequence of Allomyces macrogynus strain ATCC 38327.</title>
        <authorList>
            <consortium name="The Broad Institute Genome Sequencing Platform"/>
            <person name="Russ C."/>
            <person name="Cuomo C."/>
            <person name="Shea T."/>
            <person name="Young S.K."/>
            <person name="Zeng Q."/>
            <person name="Koehrsen M."/>
            <person name="Haas B."/>
            <person name="Borodovsky M."/>
            <person name="Guigo R."/>
            <person name="Alvarado L."/>
            <person name="Berlin A."/>
            <person name="Borenstein D."/>
            <person name="Chen Z."/>
            <person name="Engels R."/>
            <person name="Freedman E."/>
            <person name="Gellesch M."/>
            <person name="Goldberg J."/>
            <person name="Griggs A."/>
            <person name="Gujja S."/>
            <person name="Heiman D."/>
            <person name="Hepburn T."/>
            <person name="Howarth C."/>
            <person name="Jen D."/>
            <person name="Larson L."/>
            <person name="Lewis B."/>
            <person name="Mehta T."/>
            <person name="Park D."/>
            <person name="Pearson M."/>
            <person name="Roberts A."/>
            <person name="Saif S."/>
            <person name="Shenoy N."/>
            <person name="Sisk P."/>
            <person name="Stolte C."/>
            <person name="Sykes S."/>
            <person name="Walk T."/>
            <person name="White J."/>
            <person name="Yandava C."/>
            <person name="Burger G."/>
            <person name="Gray M.W."/>
            <person name="Holland P.W.H."/>
            <person name="King N."/>
            <person name="Lang F.B.F."/>
            <person name="Roger A.J."/>
            <person name="Ruiz-Trillo I."/>
            <person name="Lander E."/>
            <person name="Nusbaum C."/>
        </authorList>
    </citation>
    <scope>NUCLEOTIDE SEQUENCE [LARGE SCALE GENOMIC DNA]</scope>
    <source>
        <strain evidence="2">ATCC 38327</strain>
    </source>
</reference>
<evidence type="ECO:0000313" key="2">
    <source>
        <dbReference type="Proteomes" id="UP000054350"/>
    </source>
</evidence>
<organism evidence="1 2">
    <name type="scientific">Allomyces macrogynus (strain ATCC 38327)</name>
    <name type="common">Allomyces javanicus var. macrogynus</name>
    <dbReference type="NCBI Taxonomy" id="578462"/>
    <lineage>
        <taxon>Eukaryota</taxon>
        <taxon>Fungi</taxon>
        <taxon>Fungi incertae sedis</taxon>
        <taxon>Blastocladiomycota</taxon>
        <taxon>Blastocladiomycetes</taxon>
        <taxon>Blastocladiales</taxon>
        <taxon>Blastocladiaceae</taxon>
        <taxon>Allomyces</taxon>
    </lineage>
</organism>
<reference evidence="1 2" key="1">
    <citation type="submission" date="2009-11" db="EMBL/GenBank/DDBJ databases">
        <title>Annotation of Allomyces macrogynus ATCC 38327.</title>
        <authorList>
            <consortium name="The Broad Institute Genome Sequencing Platform"/>
            <person name="Russ C."/>
            <person name="Cuomo C."/>
            <person name="Burger G."/>
            <person name="Gray M.W."/>
            <person name="Holland P.W.H."/>
            <person name="King N."/>
            <person name="Lang F.B.F."/>
            <person name="Roger A.J."/>
            <person name="Ruiz-Trillo I."/>
            <person name="Young S.K."/>
            <person name="Zeng Q."/>
            <person name="Gargeya S."/>
            <person name="Fitzgerald M."/>
            <person name="Haas B."/>
            <person name="Abouelleil A."/>
            <person name="Alvarado L."/>
            <person name="Arachchi H.M."/>
            <person name="Berlin A."/>
            <person name="Chapman S.B."/>
            <person name="Gearin G."/>
            <person name="Goldberg J."/>
            <person name="Griggs A."/>
            <person name="Gujja S."/>
            <person name="Hansen M."/>
            <person name="Heiman D."/>
            <person name="Howarth C."/>
            <person name="Larimer J."/>
            <person name="Lui A."/>
            <person name="MacDonald P.J.P."/>
            <person name="McCowen C."/>
            <person name="Montmayeur A."/>
            <person name="Murphy C."/>
            <person name="Neiman D."/>
            <person name="Pearson M."/>
            <person name="Priest M."/>
            <person name="Roberts A."/>
            <person name="Saif S."/>
            <person name="Shea T."/>
            <person name="Sisk P."/>
            <person name="Stolte C."/>
            <person name="Sykes S."/>
            <person name="Wortman J."/>
            <person name="Nusbaum C."/>
            <person name="Birren B."/>
        </authorList>
    </citation>
    <scope>NUCLEOTIDE SEQUENCE [LARGE SCALE GENOMIC DNA]</scope>
    <source>
        <strain evidence="1 2">ATCC 38327</strain>
    </source>
</reference>
<dbReference type="OrthoDB" id="2013972at2759"/>